<dbReference type="SUPFAM" id="SSF52540">
    <property type="entry name" value="P-loop containing nucleoside triphosphate hydrolases"/>
    <property type="match status" value="1"/>
</dbReference>
<feature type="region of interest" description="Disordered" evidence="1">
    <location>
        <begin position="676"/>
        <end position="702"/>
    </location>
</feature>
<feature type="region of interest" description="Disordered" evidence="1">
    <location>
        <begin position="55"/>
        <end position="78"/>
    </location>
</feature>
<feature type="compositionally biased region" description="Basic residues" evidence="1">
    <location>
        <begin position="676"/>
        <end position="693"/>
    </location>
</feature>
<name>A0A319A3Z1_9EURO</name>
<accession>A0A319A3Z1</accession>
<sequence length="702" mass="78706">MPPYLGRILPRATRIHRLPSHFQPRAGRLPLHLLTRPGPTRRTPESRCINHQLLRSYSTTDSPSTTEPPSTAGLPAVTFSSDSAPDFSSPISADVLPICCPGCGAYAQTVDPNEPGYYSKTRKQTRKQKKVAKQLLEDEAAEWQKAGERIQQYLTEGTADWGKSLGKPKDLLQKDIATASEYLDKTKTPTQKCDRCHDLLNENKAVPAISPTIDSIRAYLDESPHKHNHVYLLVDAVDFPMSLVDNIHKALNIMDPRSRNRRSATHQYRGSKRLPTLHIIITRSDLLAAKEEQVDSKMEYVRRMLRIRLGLEKEEVRLGQVHMISAKRGWWTKKVKEEIQKHGGGVWVVGKANVGKSSFIEACFPKDSENLEKIASLLEQREEESQAKNQQHPDFLASDGLLPPAPREEMFPVLPVVSSLAGTTVSPIRIPFGRGRGEMIDLPGLERGNLADFVLPEYQRNLLMTKRVEPEDTLTIKGHQSLLLCGGLIRITPVNPEDIVLAACFVPFDTHVTSTQKALAIQSGDRDFPNKPILRPETYDTFTSAGRINLQWDVTKSHLPTRIAKAAADKGVPIPRLPYRVMAADVLIEGCGWVELTVQTRAEHQALELDDYDEDAESDLLAEFEDDSGGGGVDAGRFSRTPQVEVFTPHGRHIGSRPPLETWKFIADYRKAKARRMKERKRQSISRKKRVQASRRAQQSSS</sequence>
<dbReference type="GO" id="GO:0005739">
    <property type="term" value="C:mitochondrion"/>
    <property type="evidence" value="ECO:0007669"/>
    <property type="project" value="TreeGrafter"/>
</dbReference>
<dbReference type="RefSeq" id="XP_025432830.1">
    <property type="nucleotide sequence ID" value="XM_025573280.1"/>
</dbReference>
<dbReference type="InterPro" id="IPR050896">
    <property type="entry name" value="Mito_lipid_metab_GTPase"/>
</dbReference>
<organism evidence="2 3">
    <name type="scientific">Aspergillus saccharolyticus JOP 1030-1</name>
    <dbReference type="NCBI Taxonomy" id="1450539"/>
    <lineage>
        <taxon>Eukaryota</taxon>
        <taxon>Fungi</taxon>
        <taxon>Dikarya</taxon>
        <taxon>Ascomycota</taxon>
        <taxon>Pezizomycotina</taxon>
        <taxon>Eurotiomycetes</taxon>
        <taxon>Eurotiomycetidae</taxon>
        <taxon>Eurotiales</taxon>
        <taxon>Aspergillaceae</taxon>
        <taxon>Aspergillus</taxon>
        <taxon>Aspergillus subgen. Circumdati</taxon>
    </lineage>
</organism>
<protein>
    <recommendedName>
        <fullName evidence="4">G domain-containing protein</fullName>
    </recommendedName>
</protein>
<dbReference type="PANTHER" id="PTHR46434">
    <property type="entry name" value="GENETIC INTERACTOR OF PROHIBITINS 3, MITOCHONDRIAL"/>
    <property type="match status" value="1"/>
</dbReference>
<evidence type="ECO:0000313" key="3">
    <source>
        <dbReference type="Proteomes" id="UP000248349"/>
    </source>
</evidence>
<proteinExistence type="predicted"/>
<evidence type="ECO:0000313" key="2">
    <source>
        <dbReference type="EMBL" id="PYH46848.1"/>
    </source>
</evidence>
<gene>
    <name evidence="2" type="ORF">BP01DRAFT_337306</name>
</gene>
<keyword evidence="3" id="KW-1185">Reference proteome</keyword>
<reference evidence="2 3" key="1">
    <citation type="submission" date="2016-12" db="EMBL/GenBank/DDBJ databases">
        <title>The genomes of Aspergillus section Nigri reveals drivers in fungal speciation.</title>
        <authorList>
            <consortium name="DOE Joint Genome Institute"/>
            <person name="Vesth T.C."/>
            <person name="Nybo J."/>
            <person name="Theobald S."/>
            <person name="Brandl J."/>
            <person name="Frisvad J.C."/>
            <person name="Nielsen K.F."/>
            <person name="Lyhne E.K."/>
            <person name="Kogle M.E."/>
            <person name="Kuo A."/>
            <person name="Riley R."/>
            <person name="Clum A."/>
            <person name="Nolan M."/>
            <person name="Lipzen A."/>
            <person name="Salamov A."/>
            <person name="Henrissat B."/>
            <person name="Wiebenga A."/>
            <person name="De Vries R.P."/>
            <person name="Grigoriev I.V."/>
            <person name="Mortensen U.H."/>
            <person name="Andersen M.R."/>
            <person name="Baker S.E."/>
        </authorList>
    </citation>
    <scope>NUCLEOTIDE SEQUENCE [LARGE SCALE GENOMIC DNA]</scope>
    <source>
        <strain evidence="2 3">JOP 1030-1</strain>
    </source>
</reference>
<evidence type="ECO:0008006" key="4">
    <source>
        <dbReference type="Google" id="ProtNLM"/>
    </source>
</evidence>
<evidence type="ECO:0000256" key="1">
    <source>
        <dbReference type="SAM" id="MobiDB-lite"/>
    </source>
</evidence>
<dbReference type="PANTHER" id="PTHR46434:SF1">
    <property type="entry name" value="GENETIC INTERACTOR OF PROHIBITINS 3, MITOCHONDRIAL"/>
    <property type="match status" value="1"/>
</dbReference>
<dbReference type="AlphaFoldDB" id="A0A319A3Z1"/>
<dbReference type="GeneID" id="37074508"/>
<dbReference type="Gene3D" id="3.40.50.300">
    <property type="entry name" value="P-loop containing nucleotide triphosphate hydrolases"/>
    <property type="match status" value="1"/>
</dbReference>
<feature type="compositionally biased region" description="Low complexity" evidence="1">
    <location>
        <begin position="56"/>
        <end position="71"/>
    </location>
</feature>
<dbReference type="OrthoDB" id="1696305at2759"/>
<dbReference type="EMBL" id="KZ821226">
    <property type="protein sequence ID" value="PYH46848.1"/>
    <property type="molecule type" value="Genomic_DNA"/>
</dbReference>
<dbReference type="Proteomes" id="UP000248349">
    <property type="component" value="Unassembled WGS sequence"/>
</dbReference>
<dbReference type="InterPro" id="IPR027417">
    <property type="entry name" value="P-loop_NTPase"/>
</dbReference>
<dbReference type="STRING" id="1450539.A0A319A3Z1"/>